<dbReference type="SUPFAM" id="SSF55021">
    <property type="entry name" value="ACT-like"/>
    <property type="match status" value="1"/>
</dbReference>
<accession>A0A7J8WQB1</accession>
<feature type="region of interest" description="Disordered" evidence="2">
    <location>
        <begin position="1"/>
        <end position="46"/>
    </location>
</feature>
<dbReference type="CDD" id="cd04928">
    <property type="entry name" value="ACT_TyrKc"/>
    <property type="match status" value="1"/>
</dbReference>
<feature type="compositionally biased region" description="Polar residues" evidence="2">
    <location>
        <begin position="15"/>
        <end position="25"/>
    </location>
</feature>
<proteinExistence type="predicted"/>
<evidence type="ECO:0000313" key="4">
    <source>
        <dbReference type="EMBL" id="MBA0677060.1"/>
    </source>
</evidence>
<protein>
    <recommendedName>
        <fullName evidence="3">ACT domain-containing protein</fullName>
    </recommendedName>
</protein>
<dbReference type="Gene3D" id="3.30.200.20">
    <property type="entry name" value="Phosphorylase Kinase, domain 1"/>
    <property type="match status" value="1"/>
</dbReference>
<dbReference type="SUPFAM" id="SSF56112">
    <property type="entry name" value="Protein kinase-like (PK-like)"/>
    <property type="match status" value="1"/>
</dbReference>
<keyword evidence="1" id="KW-0378">Hydrolase</keyword>
<feature type="domain" description="ACT" evidence="3">
    <location>
        <begin position="78"/>
        <end position="157"/>
    </location>
</feature>
<dbReference type="GO" id="GO:0008773">
    <property type="term" value="F:[protein-PII] uridylyltransferase activity"/>
    <property type="evidence" value="ECO:0007669"/>
    <property type="project" value="InterPro"/>
</dbReference>
<evidence type="ECO:0000256" key="2">
    <source>
        <dbReference type="SAM" id="MobiDB-lite"/>
    </source>
</evidence>
<evidence type="ECO:0000313" key="5">
    <source>
        <dbReference type="Proteomes" id="UP000593577"/>
    </source>
</evidence>
<dbReference type="InterPro" id="IPR010043">
    <property type="entry name" value="UTase/UR"/>
</dbReference>
<dbReference type="EMBL" id="JABFAA010000002">
    <property type="protein sequence ID" value="MBA0677060.1"/>
    <property type="molecule type" value="Genomic_DNA"/>
</dbReference>
<dbReference type="InterPro" id="IPR002912">
    <property type="entry name" value="ACT_dom"/>
</dbReference>
<name>A0A7J8WQB1_GOSAI</name>
<dbReference type="AlphaFoldDB" id="A0A7J8WQB1"/>
<dbReference type="InterPro" id="IPR045865">
    <property type="entry name" value="ACT-like_dom_sf"/>
</dbReference>
<dbReference type="Proteomes" id="UP000593577">
    <property type="component" value="Unassembled WGS sequence"/>
</dbReference>
<organism evidence="4 5">
    <name type="scientific">Gossypium aridum</name>
    <name type="common">American cotton</name>
    <name type="synonym">Erioxylum aridum</name>
    <dbReference type="NCBI Taxonomy" id="34290"/>
    <lineage>
        <taxon>Eukaryota</taxon>
        <taxon>Viridiplantae</taxon>
        <taxon>Streptophyta</taxon>
        <taxon>Embryophyta</taxon>
        <taxon>Tracheophyta</taxon>
        <taxon>Spermatophyta</taxon>
        <taxon>Magnoliopsida</taxon>
        <taxon>eudicotyledons</taxon>
        <taxon>Gunneridae</taxon>
        <taxon>Pentapetalae</taxon>
        <taxon>rosids</taxon>
        <taxon>malvids</taxon>
        <taxon>Malvales</taxon>
        <taxon>Malvaceae</taxon>
        <taxon>Malvoideae</taxon>
        <taxon>Gossypium</taxon>
    </lineage>
</organism>
<reference evidence="4 5" key="1">
    <citation type="journal article" date="2019" name="Genome Biol. Evol.">
        <title>Insights into the evolution of the New World diploid cottons (Gossypium, subgenus Houzingenia) based on genome sequencing.</title>
        <authorList>
            <person name="Grover C.E."/>
            <person name="Arick M.A. 2nd"/>
            <person name="Thrash A."/>
            <person name="Conover J.L."/>
            <person name="Sanders W.S."/>
            <person name="Peterson D.G."/>
            <person name="Frelichowski J.E."/>
            <person name="Scheffler J.A."/>
            <person name="Scheffler B.E."/>
            <person name="Wendel J.F."/>
        </authorList>
    </citation>
    <scope>NUCLEOTIDE SEQUENCE [LARGE SCALE GENOMIC DNA]</scope>
    <source>
        <strain evidence="4">185</strain>
        <tissue evidence="4">Leaf</tissue>
    </source>
</reference>
<dbReference type="InterPro" id="IPR011009">
    <property type="entry name" value="Kinase-like_dom_sf"/>
</dbReference>
<keyword evidence="5" id="KW-1185">Reference proteome</keyword>
<evidence type="ECO:0000259" key="3">
    <source>
        <dbReference type="PROSITE" id="PS51671"/>
    </source>
</evidence>
<evidence type="ECO:0000256" key="1">
    <source>
        <dbReference type="ARBA" id="ARBA00022801"/>
    </source>
</evidence>
<feature type="non-terminal residue" evidence="4">
    <location>
        <position position="299"/>
    </location>
</feature>
<dbReference type="GO" id="GO:0016787">
    <property type="term" value="F:hydrolase activity"/>
    <property type="evidence" value="ECO:0007669"/>
    <property type="project" value="UniProtKB-KW"/>
</dbReference>
<dbReference type="PROSITE" id="PS51671">
    <property type="entry name" value="ACT"/>
    <property type="match status" value="1"/>
</dbReference>
<dbReference type="PANTHER" id="PTHR47320:SF1">
    <property type="entry name" value="BIFUNCTIONAL URIDYLYLTRANSFERASE_URIDYLYL-REMOVING ENZYME"/>
    <property type="match status" value="1"/>
</dbReference>
<dbReference type="PANTHER" id="PTHR47320">
    <property type="entry name" value="BIFUNCTIONAL URIDYLYLTRANSFERASE/URIDYLYL-REMOVING ENZYME"/>
    <property type="match status" value="1"/>
</dbReference>
<comment type="caution">
    <text evidence="4">The sequence shown here is derived from an EMBL/GenBank/DDBJ whole genome shotgun (WGS) entry which is preliminary data.</text>
</comment>
<sequence>VQSISDGSLVDPALSNPSCGDSAQSDPKHVIRRSIHPPPAFGSSPNLEALALEADKSEDQDGDSSVHANSHFSRPMHEITFSTEDKPKLLSQLTALLAEIGLNIQEAHAFSTVDGYSLDVFVVDGWPYEETEQLKVVLEKEVLKVEWAILIGKYLSSNLNKHFGCVPCFPLTSDWYSVNAEMLNVYREMNIFNVKKQSWLKQHSFSPKRDYEKMGTNAYQNYVAIPNDGTDVWEIDPRNLKFENKVASGSYGDLYKGTYCSQEVAIKVLKPERLNTDLQKEFAQEVFIMRFVLKCLDEF</sequence>
<gene>
    <name evidence="4" type="ORF">Goari_018487</name>
</gene>